<dbReference type="CDD" id="cd05822">
    <property type="entry name" value="TLP_HIUase"/>
    <property type="match status" value="1"/>
</dbReference>
<dbReference type="InterPro" id="IPR036817">
    <property type="entry name" value="Transthyretin/HIU_hydrolase_sf"/>
</dbReference>
<dbReference type="Proteomes" id="UP001589862">
    <property type="component" value="Unassembled WGS sequence"/>
</dbReference>
<dbReference type="SUPFAM" id="SSF49472">
    <property type="entry name" value="Transthyretin (synonym: prealbumin)"/>
    <property type="match status" value="1"/>
</dbReference>
<dbReference type="EC" id="3.5.2.17" evidence="7"/>
<dbReference type="InterPro" id="IPR023416">
    <property type="entry name" value="Transthyretin/HIU_hydrolase_d"/>
</dbReference>
<comment type="caution">
    <text evidence="9">The sequence shown here is derived from an EMBL/GenBank/DDBJ whole genome shotgun (WGS) entry which is preliminary data.</text>
</comment>
<dbReference type="GO" id="GO:0033971">
    <property type="term" value="F:hydroxyisourate hydrolase activity"/>
    <property type="evidence" value="ECO:0007669"/>
    <property type="project" value="UniProtKB-EC"/>
</dbReference>
<comment type="subunit">
    <text evidence="4 7">Homotetramer.</text>
</comment>
<proteinExistence type="inferred from homology"/>
<feature type="domain" description="Transthyretin/hydroxyisourate hydrolase" evidence="8">
    <location>
        <begin position="2"/>
        <end position="110"/>
    </location>
</feature>
<evidence type="ECO:0000313" key="9">
    <source>
        <dbReference type="EMBL" id="MFC0582885.1"/>
    </source>
</evidence>
<dbReference type="PROSITE" id="PS00768">
    <property type="entry name" value="TRANSTHYRETIN_1"/>
    <property type="match status" value="1"/>
</dbReference>
<evidence type="ECO:0000256" key="4">
    <source>
        <dbReference type="ARBA" id="ARBA00011881"/>
    </source>
</evidence>
<evidence type="ECO:0000256" key="6">
    <source>
        <dbReference type="ARBA" id="ARBA00022801"/>
    </source>
</evidence>
<gene>
    <name evidence="9" type="primary">uraH</name>
    <name evidence="9" type="ORF">ACFFFR_10945</name>
</gene>
<dbReference type="SMART" id="SM00095">
    <property type="entry name" value="TR_THY"/>
    <property type="match status" value="1"/>
</dbReference>
<sequence length="111" mass="12079">MSHKSFITAHVLDSTIGKPATGVEVVLADAKGEEIARAVTNEDGRVPELGPQTLEAGEYRITFGVGDYFAGQQKASFYPRATIEFTVEAGQEHYHIPLLLSPFAYSTYRGS</sequence>
<dbReference type="NCBIfam" id="TIGR02962">
    <property type="entry name" value="hdxy_isourate"/>
    <property type="match status" value="1"/>
</dbReference>
<reference evidence="9 10" key="1">
    <citation type="submission" date="2024-09" db="EMBL/GenBank/DDBJ databases">
        <authorList>
            <person name="Sun Q."/>
            <person name="Mori K."/>
        </authorList>
    </citation>
    <scope>NUCLEOTIDE SEQUENCE [LARGE SCALE GENOMIC DNA]</scope>
    <source>
        <strain evidence="9 10">NCAIM B.02604</strain>
    </source>
</reference>
<dbReference type="PANTHER" id="PTHR10395">
    <property type="entry name" value="URICASE AND TRANSTHYRETIN-RELATED"/>
    <property type="match status" value="1"/>
</dbReference>
<comment type="similarity">
    <text evidence="3 7">Belongs to the transthyretin family. 5-hydroxyisourate hydrolase subfamily.</text>
</comment>
<keyword evidence="10" id="KW-1185">Reference proteome</keyword>
<dbReference type="RefSeq" id="WP_377460401.1">
    <property type="nucleotide sequence ID" value="NZ_JBHLUB010000032.1"/>
</dbReference>
<comment type="catalytic activity">
    <reaction evidence="1 7">
        <text>5-hydroxyisourate + H2O = 5-hydroxy-2-oxo-4-ureido-2,5-dihydro-1H-imidazole-5-carboxylate + H(+)</text>
        <dbReference type="Rhea" id="RHEA:23736"/>
        <dbReference type="ChEBI" id="CHEBI:15377"/>
        <dbReference type="ChEBI" id="CHEBI:15378"/>
        <dbReference type="ChEBI" id="CHEBI:18072"/>
        <dbReference type="ChEBI" id="CHEBI:58639"/>
        <dbReference type="EC" id="3.5.2.17"/>
    </reaction>
</comment>
<dbReference type="Pfam" id="PF00576">
    <property type="entry name" value="Transthyretin"/>
    <property type="match status" value="1"/>
</dbReference>
<evidence type="ECO:0000313" key="10">
    <source>
        <dbReference type="Proteomes" id="UP001589862"/>
    </source>
</evidence>
<dbReference type="EMBL" id="JBHLUB010000032">
    <property type="protein sequence ID" value="MFC0582885.1"/>
    <property type="molecule type" value="Genomic_DNA"/>
</dbReference>
<evidence type="ECO:0000256" key="2">
    <source>
        <dbReference type="ARBA" id="ARBA00002704"/>
    </source>
</evidence>
<keyword evidence="6 7" id="KW-0378">Hydrolase</keyword>
<dbReference type="Gene3D" id="2.60.40.180">
    <property type="entry name" value="Transthyretin/hydroxyisourate hydrolase domain"/>
    <property type="match status" value="1"/>
</dbReference>
<evidence type="ECO:0000256" key="1">
    <source>
        <dbReference type="ARBA" id="ARBA00001043"/>
    </source>
</evidence>
<organism evidence="9 10">
    <name type="scientific">Micrococcoides hystricis</name>
    <dbReference type="NCBI Taxonomy" id="1572761"/>
    <lineage>
        <taxon>Bacteria</taxon>
        <taxon>Bacillati</taxon>
        <taxon>Actinomycetota</taxon>
        <taxon>Actinomycetes</taxon>
        <taxon>Micrococcales</taxon>
        <taxon>Micrococcaceae</taxon>
        <taxon>Micrococcoides</taxon>
    </lineage>
</organism>
<evidence type="ECO:0000256" key="3">
    <source>
        <dbReference type="ARBA" id="ARBA00009850"/>
    </source>
</evidence>
<evidence type="ECO:0000256" key="5">
    <source>
        <dbReference type="ARBA" id="ARBA00022631"/>
    </source>
</evidence>
<dbReference type="InterPro" id="IPR000895">
    <property type="entry name" value="Transthyretin/HIU_hydrolase"/>
</dbReference>
<protein>
    <recommendedName>
        <fullName evidence="7">5-hydroxyisourate hydrolase</fullName>
        <shortName evidence="7">HIU hydrolase</shortName>
        <shortName evidence="7">HIUHase</shortName>
        <ecNumber evidence="7">3.5.2.17</ecNumber>
    </recommendedName>
</protein>
<keyword evidence="5 7" id="KW-0659">Purine metabolism</keyword>
<dbReference type="PRINTS" id="PR00189">
    <property type="entry name" value="TRNSTHYRETIN"/>
</dbReference>
<dbReference type="PANTHER" id="PTHR10395:SF7">
    <property type="entry name" value="5-HYDROXYISOURATE HYDROLASE"/>
    <property type="match status" value="1"/>
</dbReference>
<evidence type="ECO:0000259" key="8">
    <source>
        <dbReference type="SMART" id="SM00095"/>
    </source>
</evidence>
<accession>A0ABV6PCN9</accession>
<name>A0ABV6PCN9_9MICC</name>
<dbReference type="InterPro" id="IPR023418">
    <property type="entry name" value="Thyroxine_BS"/>
</dbReference>
<dbReference type="InterPro" id="IPR014306">
    <property type="entry name" value="Hydroxyisourate_hydrolase"/>
</dbReference>
<comment type="function">
    <text evidence="2">Catalyzes the hydrolysis of 5-hydroxyisourate (HIU) to 2-oxo-4-hydroxy-4-carboxy-5-ureidoimidazoline (OHCU).</text>
</comment>
<evidence type="ECO:0000256" key="7">
    <source>
        <dbReference type="RuleBase" id="RU361270"/>
    </source>
</evidence>